<dbReference type="PROSITE" id="PS00122">
    <property type="entry name" value="CARBOXYLESTERASE_B_1"/>
    <property type="match status" value="1"/>
</dbReference>
<dbReference type="EMBL" id="JAUEPL010000038">
    <property type="protein sequence ID" value="MDN3296731.1"/>
    <property type="molecule type" value="Genomic_DNA"/>
</dbReference>
<comment type="caution">
    <text evidence="5">The sequence shown here is derived from an EMBL/GenBank/DDBJ whole genome shotgun (WGS) entry which is preliminary data.</text>
</comment>
<dbReference type="EC" id="3.1.1.-" evidence="3"/>
<gene>
    <name evidence="5" type="ORF">QWM81_22320</name>
</gene>
<dbReference type="InterPro" id="IPR002018">
    <property type="entry name" value="CarbesteraseB"/>
</dbReference>
<feature type="domain" description="Carboxylesterase type B" evidence="4">
    <location>
        <begin position="9"/>
        <end position="454"/>
    </location>
</feature>
<evidence type="ECO:0000259" key="4">
    <source>
        <dbReference type="Pfam" id="PF00135"/>
    </source>
</evidence>
<dbReference type="InterPro" id="IPR029058">
    <property type="entry name" value="AB_hydrolase_fold"/>
</dbReference>
<dbReference type="Proteomes" id="UP001174050">
    <property type="component" value="Unassembled WGS sequence"/>
</dbReference>
<dbReference type="RefSeq" id="WP_290114037.1">
    <property type="nucleotide sequence ID" value="NZ_JAUEPL010000038.1"/>
</dbReference>
<name>A0ABT7ZBB1_9ACTN</name>
<evidence type="ECO:0000256" key="1">
    <source>
        <dbReference type="ARBA" id="ARBA00005964"/>
    </source>
</evidence>
<reference evidence="5" key="1">
    <citation type="submission" date="2023-06" db="EMBL/GenBank/DDBJ databases">
        <title>WGS-Sequencing of Streptomyces ficellus isolate 21 collected from sand in Gara Djebilet Iron Mine in Algeria.</title>
        <authorList>
            <person name="Zegers G.P."/>
            <person name="Gomez A."/>
            <person name="Gueddou A."/>
            <person name="Zahara A.F."/>
            <person name="Worth M."/>
            <person name="Sevigny J.L."/>
            <person name="Tisa L."/>
        </authorList>
    </citation>
    <scope>NUCLEOTIDE SEQUENCE</scope>
    <source>
        <strain evidence="5">AS11</strain>
    </source>
</reference>
<dbReference type="Pfam" id="PF00135">
    <property type="entry name" value="COesterase"/>
    <property type="match status" value="1"/>
</dbReference>
<dbReference type="Gene3D" id="3.40.50.1820">
    <property type="entry name" value="alpha/beta hydrolase"/>
    <property type="match status" value="1"/>
</dbReference>
<dbReference type="InterPro" id="IPR050654">
    <property type="entry name" value="AChE-related_enzymes"/>
</dbReference>
<comment type="similarity">
    <text evidence="1 3">Belongs to the type-B carboxylesterase/lipase family.</text>
</comment>
<dbReference type="PANTHER" id="PTHR43918:SF4">
    <property type="entry name" value="CARBOXYLIC ESTER HYDROLASE"/>
    <property type="match status" value="1"/>
</dbReference>
<dbReference type="PANTHER" id="PTHR43918">
    <property type="entry name" value="ACETYLCHOLINESTERASE"/>
    <property type="match status" value="1"/>
</dbReference>
<accession>A0ABT7ZBB1</accession>
<dbReference type="SUPFAM" id="SSF53474">
    <property type="entry name" value="alpha/beta-Hydrolases"/>
    <property type="match status" value="1"/>
</dbReference>
<keyword evidence="2 3" id="KW-0378">Hydrolase</keyword>
<sequence length="491" mass="52103">MSGGAQMGPVCTTQYGVVRGKASAGGVASFLGVPYAAPPFGELRFRPAAPPRAWSGIRDATSYGPTPPKAPYTPPFDALLPEATIPGEDCLNLNVWTPSPGPGARLPVMVWLYGGAFANGAASSSAYDGSAFARDGVVFVSLNYRLGVDGFLHLDGVPDNRGLLDQIAALEWVRDNIAAFGGDPDRVTLFGESAGAMSIGVLLTHARARGLFHRAILQSGAAHHFLRPPSARRITARLAEKLAIEPTADAFAAVPLGRFLAAQAELRGEIGARPDPALWGEAALNAMPFEPVTEGLALPGPDCGVDLLVGSNREEYRLFLVPTERLHLLSEAKLRATAQAYGLDPDKALPVYRDARPGAAPGELFDAMATDWFYRIPAIRLAESVPGSHMYEFARRSTAFDGRLGACHAGELAYVFDRLGDPVYAPMTGEDPPQAVADAMHGAWVAFATTGEPGWAPYDLQSRTTMVFDDVGPGVVGDPRAAERALWEGVR</sequence>
<evidence type="ECO:0000256" key="2">
    <source>
        <dbReference type="ARBA" id="ARBA00022801"/>
    </source>
</evidence>
<protein>
    <recommendedName>
        <fullName evidence="3">Carboxylic ester hydrolase</fullName>
        <ecNumber evidence="3">3.1.1.-</ecNumber>
    </recommendedName>
</protein>
<keyword evidence="6" id="KW-1185">Reference proteome</keyword>
<evidence type="ECO:0000313" key="5">
    <source>
        <dbReference type="EMBL" id="MDN3296731.1"/>
    </source>
</evidence>
<organism evidence="5 6">
    <name type="scientific">Streptomyces ficellus</name>
    <dbReference type="NCBI Taxonomy" id="1977088"/>
    <lineage>
        <taxon>Bacteria</taxon>
        <taxon>Bacillati</taxon>
        <taxon>Actinomycetota</taxon>
        <taxon>Actinomycetes</taxon>
        <taxon>Kitasatosporales</taxon>
        <taxon>Streptomycetaceae</taxon>
        <taxon>Streptomyces</taxon>
    </lineage>
</organism>
<dbReference type="InterPro" id="IPR019826">
    <property type="entry name" value="Carboxylesterase_B_AS"/>
</dbReference>
<proteinExistence type="inferred from homology"/>
<evidence type="ECO:0000313" key="6">
    <source>
        <dbReference type="Proteomes" id="UP001174050"/>
    </source>
</evidence>
<evidence type="ECO:0000256" key="3">
    <source>
        <dbReference type="RuleBase" id="RU361235"/>
    </source>
</evidence>